<evidence type="ECO:0000256" key="1">
    <source>
        <dbReference type="SAM" id="Phobius"/>
    </source>
</evidence>
<name>A0A2U1ZV35_9MICO</name>
<evidence type="ECO:0000313" key="3">
    <source>
        <dbReference type="Proteomes" id="UP000245166"/>
    </source>
</evidence>
<dbReference type="EMBL" id="PYHR01000002">
    <property type="protein sequence ID" value="PWD50813.1"/>
    <property type="molecule type" value="Genomic_DNA"/>
</dbReference>
<organism evidence="2 3">
    <name type="scientific">Serinibacter arcticus</name>
    <dbReference type="NCBI Taxonomy" id="1655435"/>
    <lineage>
        <taxon>Bacteria</taxon>
        <taxon>Bacillati</taxon>
        <taxon>Actinomycetota</taxon>
        <taxon>Actinomycetes</taxon>
        <taxon>Micrococcales</taxon>
        <taxon>Beutenbergiaceae</taxon>
        <taxon>Serinibacter</taxon>
    </lineage>
</organism>
<feature type="transmembrane region" description="Helical" evidence="1">
    <location>
        <begin position="46"/>
        <end position="67"/>
    </location>
</feature>
<dbReference type="RefSeq" id="WP_109229195.1">
    <property type="nucleotide sequence ID" value="NZ_PYHR01000002.1"/>
</dbReference>
<sequence length="278" mass="28783">MTSEREASTGAGFDVEVAIRRAWAGASALIVATWVAVLPASGDGRLPAPTLALTAAFLVAAVALTGLSWRARPPAVATWTALLLTLALYAWGRLGASVVGAGHSALLLSYGTLTLAVLLRRRPWPAVALTVVVLGWTESRHPLSTHTLTLLGPALATAASCLLVLPILDRMAERIRRSADERAAAVRSRAEQEALLQAHRESQGILHDEALAALRTIATPGIDRGEARGVAVDAWRDLGGGAAGVGPIAGTTTSTCSPCCAVPPRPVWTSSCTTTPTS</sequence>
<dbReference type="AlphaFoldDB" id="A0A2U1ZV35"/>
<keyword evidence="1" id="KW-0472">Membrane</keyword>
<keyword evidence="3" id="KW-1185">Reference proteome</keyword>
<comment type="caution">
    <text evidence="2">The sequence shown here is derived from an EMBL/GenBank/DDBJ whole genome shotgun (WGS) entry which is preliminary data.</text>
</comment>
<reference evidence="2 3" key="1">
    <citation type="submission" date="2018-03" db="EMBL/GenBank/DDBJ databases">
        <title>Genome assembly of novel Miniimonas species PCH200.</title>
        <authorList>
            <person name="Thakur V."/>
            <person name="Kumar V."/>
            <person name="Singh D."/>
        </authorList>
    </citation>
    <scope>NUCLEOTIDE SEQUENCE [LARGE SCALE GENOMIC DNA]</scope>
    <source>
        <strain evidence="2 3">PCH200</strain>
    </source>
</reference>
<gene>
    <name evidence="2" type="ORF">C8046_09300</name>
</gene>
<protein>
    <submittedName>
        <fullName evidence="2">Uncharacterized protein</fullName>
    </submittedName>
</protein>
<keyword evidence="1" id="KW-0812">Transmembrane</keyword>
<evidence type="ECO:0000313" key="2">
    <source>
        <dbReference type="EMBL" id="PWD50813.1"/>
    </source>
</evidence>
<proteinExistence type="predicted"/>
<dbReference type="Proteomes" id="UP000245166">
    <property type="component" value="Unassembled WGS sequence"/>
</dbReference>
<feature type="transmembrane region" description="Helical" evidence="1">
    <location>
        <begin position="149"/>
        <end position="168"/>
    </location>
</feature>
<accession>A0A2U1ZV35</accession>
<feature type="transmembrane region" description="Helical" evidence="1">
    <location>
        <begin position="74"/>
        <end position="92"/>
    </location>
</feature>
<keyword evidence="1" id="KW-1133">Transmembrane helix</keyword>
<feature type="transmembrane region" description="Helical" evidence="1">
    <location>
        <begin position="21"/>
        <end position="40"/>
    </location>
</feature>